<feature type="domain" description="Aldehyde ferredoxin oxidoreductase C-terminal" evidence="7">
    <location>
        <begin position="88"/>
        <end position="254"/>
    </location>
</feature>
<evidence type="ECO:0000256" key="2">
    <source>
        <dbReference type="ARBA" id="ARBA00011032"/>
    </source>
</evidence>
<feature type="domain" description="Aldehyde ferredoxin oxidoreductase N-terminal" evidence="8">
    <location>
        <begin position="5"/>
        <end position="51"/>
    </location>
</feature>
<dbReference type="EMBL" id="BARS01033472">
    <property type="protein sequence ID" value="GAG26161.1"/>
    <property type="molecule type" value="Genomic_DNA"/>
</dbReference>
<dbReference type="InterPro" id="IPR001203">
    <property type="entry name" value="OxRdtase_Ald_Fedxn_C"/>
</dbReference>
<dbReference type="Gene3D" id="1.10.569.10">
    <property type="entry name" value="Aldehyde Ferredoxin Oxidoreductase Protein, subunit A, domain 2"/>
    <property type="match status" value="1"/>
</dbReference>
<dbReference type="Gene3D" id="3.60.9.10">
    <property type="entry name" value="Aldehyde ferredoxin oxidoreductase, N-terminal domain"/>
    <property type="match status" value="1"/>
</dbReference>
<proteinExistence type="inferred from homology"/>
<feature type="non-terminal residue" evidence="9">
    <location>
        <position position="259"/>
    </location>
</feature>
<comment type="caution">
    <text evidence="9">The sequence shown here is derived from an EMBL/GenBank/DDBJ whole genome shotgun (WGS) entry which is preliminary data.</text>
</comment>
<dbReference type="PANTHER" id="PTHR30038">
    <property type="entry name" value="ALDEHYDE FERREDOXIN OXIDOREDUCTASE"/>
    <property type="match status" value="1"/>
</dbReference>
<feature type="non-terminal residue" evidence="9">
    <location>
        <position position="1"/>
    </location>
</feature>
<dbReference type="Pfam" id="PF02730">
    <property type="entry name" value="AFOR_N"/>
    <property type="match status" value="1"/>
</dbReference>
<keyword evidence="4" id="KW-0479">Metal-binding</keyword>
<evidence type="ECO:0000256" key="6">
    <source>
        <dbReference type="ARBA" id="ARBA00023014"/>
    </source>
</evidence>
<keyword evidence="3" id="KW-0004">4Fe-4S</keyword>
<protein>
    <recommendedName>
        <fullName evidence="10">Aldehyde ferredoxin oxidoreductase N-terminal domain-containing protein</fullName>
    </recommendedName>
</protein>
<accession>X0XMH0</accession>
<keyword evidence="6" id="KW-0411">Iron-sulfur</keyword>
<evidence type="ECO:0000259" key="8">
    <source>
        <dbReference type="Pfam" id="PF02730"/>
    </source>
</evidence>
<dbReference type="AlphaFoldDB" id="X0XMH0"/>
<dbReference type="GO" id="GO:0016625">
    <property type="term" value="F:oxidoreductase activity, acting on the aldehyde or oxo group of donors, iron-sulfur protein as acceptor"/>
    <property type="evidence" value="ECO:0007669"/>
    <property type="project" value="InterPro"/>
</dbReference>
<dbReference type="GO" id="GO:0009055">
    <property type="term" value="F:electron transfer activity"/>
    <property type="evidence" value="ECO:0007669"/>
    <property type="project" value="InterPro"/>
</dbReference>
<evidence type="ECO:0000256" key="5">
    <source>
        <dbReference type="ARBA" id="ARBA00023004"/>
    </source>
</evidence>
<comment type="similarity">
    <text evidence="2">Belongs to the AOR/FOR family.</text>
</comment>
<dbReference type="InterPro" id="IPR013984">
    <property type="entry name" value="Ald_Fedxn_OxRdtase_dom2"/>
</dbReference>
<reference evidence="9" key="1">
    <citation type="journal article" date="2014" name="Front. Microbiol.">
        <title>High frequency of phylogenetically diverse reductive dehalogenase-homologous genes in deep subseafloor sedimentary metagenomes.</title>
        <authorList>
            <person name="Kawai M."/>
            <person name="Futagami T."/>
            <person name="Toyoda A."/>
            <person name="Takaki Y."/>
            <person name="Nishi S."/>
            <person name="Hori S."/>
            <person name="Arai W."/>
            <person name="Tsubouchi T."/>
            <person name="Morono Y."/>
            <person name="Uchiyama I."/>
            <person name="Ito T."/>
            <person name="Fujiyama A."/>
            <person name="Inagaki F."/>
            <person name="Takami H."/>
        </authorList>
    </citation>
    <scope>NUCLEOTIDE SEQUENCE</scope>
    <source>
        <strain evidence="9">Expedition CK06-06</strain>
    </source>
</reference>
<dbReference type="InterPro" id="IPR013983">
    <property type="entry name" value="Ald_Fedxn_OxRdtase_N"/>
</dbReference>
<comment type="cofactor">
    <cofactor evidence="1">
        <name>[4Fe-4S] cluster</name>
        <dbReference type="ChEBI" id="CHEBI:49883"/>
    </cofactor>
</comment>
<keyword evidence="5" id="KW-0408">Iron</keyword>
<dbReference type="GO" id="GO:0051539">
    <property type="term" value="F:4 iron, 4 sulfur cluster binding"/>
    <property type="evidence" value="ECO:0007669"/>
    <property type="project" value="UniProtKB-KW"/>
</dbReference>
<evidence type="ECO:0000256" key="4">
    <source>
        <dbReference type="ARBA" id="ARBA00022723"/>
    </source>
</evidence>
<name>X0XMH0_9ZZZZ</name>
<dbReference type="GO" id="GO:0046872">
    <property type="term" value="F:metal ion binding"/>
    <property type="evidence" value="ECO:0007669"/>
    <property type="project" value="UniProtKB-KW"/>
</dbReference>
<gene>
    <name evidence="9" type="ORF">S01H1_51827</name>
</gene>
<dbReference type="InterPro" id="IPR036503">
    <property type="entry name" value="Ald_Fedxn_OxRdtase_N_sf"/>
</dbReference>
<dbReference type="Pfam" id="PF01314">
    <property type="entry name" value="AFOR_C"/>
    <property type="match status" value="1"/>
</dbReference>
<dbReference type="InterPro" id="IPR051919">
    <property type="entry name" value="W-dependent_AOR"/>
</dbReference>
<evidence type="ECO:0000256" key="3">
    <source>
        <dbReference type="ARBA" id="ARBA00022485"/>
    </source>
</evidence>
<evidence type="ECO:0000256" key="1">
    <source>
        <dbReference type="ARBA" id="ARBA00001966"/>
    </source>
</evidence>
<evidence type="ECO:0000313" key="9">
    <source>
        <dbReference type="EMBL" id="GAG26161.1"/>
    </source>
</evidence>
<dbReference type="SUPFAM" id="SSF56228">
    <property type="entry name" value="Aldehyde ferredoxin oxidoreductase, N-terminal domain"/>
    <property type="match status" value="1"/>
</dbReference>
<dbReference type="InterPro" id="IPR036021">
    <property type="entry name" value="Tungsten_al_ferr_oxy-like_C"/>
</dbReference>
<evidence type="ECO:0008006" key="10">
    <source>
        <dbReference type="Google" id="ProtNLM"/>
    </source>
</evidence>
<dbReference type="SUPFAM" id="SSF48310">
    <property type="entry name" value="Aldehyde ferredoxin oxidoreductase, C-terminal domains"/>
    <property type="match status" value="1"/>
</dbReference>
<sequence>PESGTIIIGTSGEKLVRHALTIVDRANSLGRGGLGAVMGSKNLKAIVVNGTGDVEVADPSRFIAASERLRDYVMQWPRREHWIDLGLAAGWSTFKHTQYPGIWPKDRWDKLYGDETRMDTVEDVIGCNSCILSCRLRWKTKGGEFDGEVGFGSPFSKSATSGMLLGEEDFRKIIHFVADANSRTGIDFYTTMRLIDFVTKMYQTGRLTSEDTGGLELSREYSTYEKLYEMTVNREGFGAVLADGWMRLKRDFGLDPQEY</sequence>
<dbReference type="PANTHER" id="PTHR30038:SF7">
    <property type="entry name" value="TUNGSTEN-CONTAINING GLYCERALDEHYDE-3-PHOSPHATE:FERREDOXIN OXIDOREDUCTASE"/>
    <property type="match status" value="1"/>
</dbReference>
<organism evidence="9">
    <name type="scientific">marine sediment metagenome</name>
    <dbReference type="NCBI Taxonomy" id="412755"/>
    <lineage>
        <taxon>unclassified sequences</taxon>
        <taxon>metagenomes</taxon>
        <taxon>ecological metagenomes</taxon>
    </lineage>
</organism>
<evidence type="ECO:0000259" key="7">
    <source>
        <dbReference type="Pfam" id="PF01314"/>
    </source>
</evidence>